<organism evidence="1 2">
    <name type="scientific">Candidatus Muproteobacteria bacterium RBG_16_60_9</name>
    <dbReference type="NCBI Taxonomy" id="1817755"/>
    <lineage>
        <taxon>Bacteria</taxon>
        <taxon>Pseudomonadati</taxon>
        <taxon>Pseudomonadota</taxon>
        <taxon>Candidatus Muproteobacteria</taxon>
    </lineage>
</organism>
<proteinExistence type="predicted"/>
<gene>
    <name evidence="1" type="ORF">A2W18_12385</name>
</gene>
<dbReference type="AlphaFoldDB" id="A0A1F6UVD6"/>
<comment type="caution">
    <text evidence="1">The sequence shown here is derived from an EMBL/GenBank/DDBJ whole genome shotgun (WGS) entry which is preliminary data.</text>
</comment>
<reference evidence="1 2" key="1">
    <citation type="journal article" date="2016" name="Nat. Commun.">
        <title>Thousands of microbial genomes shed light on interconnected biogeochemical processes in an aquifer system.</title>
        <authorList>
            <person name="Anantharaman K."/>
            <person name="Brown C.T."/>
            <person name="Hug L.A."/>
            <person name="Sharon I."/>
            <person name="Castelle C.J."/>
            <person name="Probst A.J."/>
            <person name="Thomas B.C."/>
            <person name="Singh A."/>
            <person name="Wilkins M.J."/>
            <person name="Karaoz U."/>
            <person name="Brodie E.L."/>
            <person name="Williams K.H."/>
            <person name="Hubbard S.S."/>
            <person name="Banfield J.F."/>
        </authorList>
    </citation>
    <scope>NUCLEOTIDE SEQUENCE [LARGE SCALE GENOMIC DNA]</scope>
</reference>
<dbReference type="Proteomes" id="UP000179076">
    <property type="component" value="Unassembled WGS sequence"/>
</dbReference>
<name>A0A1F6UVD6_9PROT</name>
<evidence type="ECO:0000313" key="1">
    <source>
        <dbReference type="EMBL" id="OGI61341.1"/>
    </source>
</evidence>
<dbReference type="EMBL" id="MFSP01000201">
    <property type="protein sequence ID" value="OGI61341.1"/>
    <property type="molecule type" value="Genomic_DNA"/>
</dbReference>
<evidence type="ECO:0008006" key="3">
    <source>
        <dbReference type="Google" id="ProtNLM"/>
    </source>
</evidence>
<evidence type="ECO:0000313" key="2">
    <source>
        <dbReference type="Proteomes" id="UP000179076"/>
    </source>
</evidence>
<accession>A0A1F6UVD6</accession>
<sequence>MERYDPSQTPDSAEWLALDEQERIILVEEFHLNECIDLPNASAHATFHVIVENQLAEGDEPVVRALARLMKQGLPRHDAIHAIGSAVGEQIYDLLNREDTPEASRARYYAAVERLTAAAWLRYHDD</sequence>
<protein>
    <recommendedName>
        <fullName evidence="3">DUF1841 domain-containing protein</fullName>
    </recommendedName>
</protein>